<dbReference type="GO" id="GO:0140662">
    <property type="term" value="F:ATP-dependent protein folding chaperone"/>
    <property type="evidence" value="ECO:0007669"/>
    <property type="project" value="InterPro"/>
</dbReference>
<dbReference type="PIRSF" id="PIRSF002583">
    <property type="entry name" value="Hsp90"/>
    <property type="match status" value="1"/>
</dbReference>
<dbReference type="GO" id="GO:0016887">
    <property type="term" value="F:ATP hydrolysis activity"/>
    <property type="evidence" value="ECO:0007669"/>
    <property type="project" value="InterPro"/>
</dbReference>
<dbReference type="PROSITE" id="PS00298">
    <property type="entry name" value="HSP90"/>
    <property type="match status" value="1"/>
</dbReference>
<feature type="binding site" evidence="7">
    <location>
        <position position="116"/>
    </location>
    <ligand>
        <name>ATP</name>
        <dbReference type="ChEBI" id="CHEBI:30616"/>
    </ligand>
</feature>
<feature type="binding site" evidence="7">
    <location>
        <begin position="178"/>
        <end position="179"/>
    </location>
    <ligand>
        <name>ATP</name>
        <dbReference type="ChEBI" id="CHEBI:30616"/>
    </ligand>
</feature>
<dbReference type="Gene3D" id="1.20.120.790">
    <property type="entry name" value="Heat shock protein 90, C-terminal domain"/>
    <property type="match status" value="1"/>
</dbReference>
<evidence type="ECO:0000256" key="5">
    <source>
        <dbReference type="ARBA" id="ARBA00023016"/>
    </source>
</evidence>
<feature type="domain" description="Histidine kinase/HSP90-like ATPase" evidence="9">
    <location>
        <begin position="105"/>
        <end position="267"/>
    </location>
</feature>
<evidence type="ECO:0000259" key="9">
    <source>
        <dbReference type="SMART" id="SM00387"/>
    </source>
</evidence>
<proteinExistence type="inferred from homology"/>
<feature type="binding site" evidence="7">
    <location>
        <position position="450"/>
    </location>
    <ligand>
        <name>ATP</name>
        <dbReference type="ChEBI" id="CHEBI:30616"/>
    </ligand>
</feature>
<dbReference type="InterPro" id="IPR036890">
    <property type="entry name" value="HATPase_C_sf"/>
</dbReference>
<dbReference type="Gene3D" id="3.30.565.10">
    <property type="entry name" value="Histidine kinase-like ATPase, C-terminal domain"/>
    <property type="match status" value="1"/>
</dbReference>
<keyword evidence="4" id="KW-0809">Transit peptide</keyword>
<feature type="compositionally biased region" description="Basic and acidic residues" evidence="8">
    <location>
        <begin position="788"/>
        <end position="799"/>
    </location>
</feature>
<dbReference type="Pfam" id="PF00183">
    <property type="entry name" value="HSP90"/>
    <property type="match status" value="1"/>
</dbReference>
<feature type="binding site" evidence="7">
    <location>
        <position position="163"/>
    </location>
    <ligand>
        <name>ATP</name>
        <dbReference type="ChEBI" id="CHEBI:30616"/>
    </ligand>
</feature>
<evidence type="ECO:0000313" key="11">
    <source>
        <dbReference type="Proteomes" id="UP001152484"/>
    </source>
</evidence>
<dbReference type="HAMAP" id="MF_00505">
    <property type="entry name" value="HSP90"/>
    <property type="match status" value="1"/>
</dbReference>
<keyword evidence="11" id="KW-1185">Reference proteome</keyword>
<dbReference type="Pfam" id="PF13589">
    <property type="entry name" value="HATPase_c_3"/>
    <property type="match status" value="1"/>
</dbReference>
<dbReference type="SUPFAM" id="SSF55874">
    <property type="entry name" value="ATPase domain of HSP90 chaperone/DNA topoisomerase II/histidine kinase"/>
    <property type="match status" value="1"/>
</dbReference>
<evidence type="ECO:0000256" key="2">
    <source>
        <dbReference type="ARBA" id="ARBA00022741"/>
    </source>
</evidence>
<dbReference type="PANTHER" id="PTHR11528">
    <property type="entry name" value="HEAT SHOCK PROTEIN 90 FAMILY MEMBER"/>
    <property type="match status" value="1"/>
</dbReference>
<dbReference type="InterPro" id="IPR037196">
    <property type="entry name" value="HSP90_C"/>
</dbReference>
<name>A0A9P0ZKK6_CUSEU</name>
<dbReference type="GO" id="GO:0051082">
    <property type="term" value="F:unfolded protein binding"/>
    <property type="evidence" value="ECO:0007669"/>
    <property type="project" value="InterPro"/>
</dbReference>
<keyword evidence="5" id="KW-0346">Stress response</keyword>
<feature type="binding site" evidence="7">
    <location>
        <begin position="202"/>
        <end position="207"/>
    </location>
    <ligand>
        <name>ATP</name>
        <dbReference type="ChEBI" id="CHEBI:30616"/>
    </ligand>
</feature>
<keyword evidence="2 7" id="KW-0547">Nucleotide-binding</keyword>
<dbReference type="InterPro" id="IPR020568">
    <property type="entry name" value="Ribosomal_Su5_D2-typ_SF"/>
</dbReference>
<feature type="region of interest" description="Disordered" evidence="8">
    <location>
        <begin position="301"/>
        <end position="323"/>
    </location>
</feature>
<dbReference type="InterPro" id="IPR003594">
    <property type="entry name" value="HATPase_dom"/>
</dbReference>
<dbReference type="EMBL" id="CAMAPE010000045">
    <property type="protein sequence ID" value="CAH9103717.1"/>
    <property type="molecule type" value="Genomic_DNA"/>
</dbReference>
<dbReference type="GO" id="GO:0005524">
    <property type="term" value="F:ATP binding"/>
    <property type="evidence" value="ECO:0007669"/>
    <property type="project" value="UniProtKB-KW"/>
</dbReference>
<dbReference type="Proteomes" id="UP001152484">
    <property type="component" value="Unassembled WGS sequence"/>
</dbReference>
<evidence type="ECO:0000313" key="10">
    <source>
        <dbReference type="EMBL" id="CAH9103717.1"/>
    </source>
</evidence>
<accession>A0A9P0ZKK6</accession>
<comment type="caution">
    <text evidence="10">The sequence shown here is derived from an EMBL/GenBank/DDBJ whole genome shotgun (WGS) entry which is preliminary data.</text>
</comment>
<evidence type="ECO:0000256" key="6">
    <source>
        <dbReference type="ARBA" id="ARBA00023186"/>
    </source>
</evidence>
<evidence type="ECO:0000256" key="7">
    <source>
        <dbReference type="PIRSR" id="PIRSR002583-1"/>
    </source>
</evidence>
<keyword evidence="3 7" id="KW-0067">ATP-binding</keyword>
<feature type="compositionally biased region" description="Basic and acidic residues" evidence="8">
    <location>
        <begin position="313"/>
        <end position="323"/>
    </location>
</feature>
<dbReference type="GO" id="GO:0005737">
    <property type="term" value="C:cytoplasm"/>
    <property type="evidence" value="ECO:0007669"/>
    <property type="project" value="UniProtKB-ARBA"/>
</dbReference>
<dbReference type="Gene3D" id="3.40.50.11260">
    <property type="match status" value="1"/>
</dbReference>
<dbReference type="SMART" id="SM00387">
    <property type="entry name" value="HATPase_c"/>
    <property type="match status" value="1"/>
</dbReference>
<organism evidence="10 11">
    <name type="scientific">Cuscuta europaea</name>
    <name type="common">European dodder</name>
    <dbReference type="NCBI Taxonomy" id="41803"/>
    <lineage>
        <taxon>Eukaryota</taxon>
        <taxon>Viridiplantae</taxon>
        <taxon>Streptophyta</taxon>
        <taxon>Embryophyta</taxon>
        <taxon>Tracheophyta</taxon>
        <taxon>Spermatophyta</taxon>
        <taxon>Magnoliopsida</taxon>
        <taxon>eudicotyledons</taxon>
        <taxon>Gunneridae</taxon>
        <taxon>Pentapetalae</taxon>
        <taxon>asterids</taxon>
        <taxon>lamiids</taxon>
        <taxon>Solanales</taxon>
        <taxon>Convolvulaceae</taxon>
        <taxon>Cuscuteae</taxon>
        <taxon>Cuscuta</taxon>
        <taxon>Cuscuta subgen. Cuscuta</taxon>
    </lineage>
</organism>
<evidence type="ECO:0000256" key="3">
    <source>
        <dbReference type="ARBA" id="ARBA00022840"/>
    </source>
</evidence>
<dbReference type="SUPFAM" id="SSF54211">
    <property type="entry name" value="Ribosomal protein S5 domain 2-like"/>
    <property type="match status" value="1"/>
</dbReference>
<gene>
    <name evidence="10" type="ORF">CEURO_LOCUS16235</name>
</gene>
<comment type="similarity">
    <text evidence="1">Belongs to the heat shock protein 90 family.</text>
</comment>
<evidence type="ECO:0000256" key="8">
    <source>
        <dbReference type="SAM" id="MobiDB-lite"/>
    </source>
</evidence>
<dbReference type="FunFam" id="3.40.50.11260:FF:000005">
    <property type="entry name" value="Heat shock protein 90"/>
    <property type="match status" value="1"/>
</dbReference>
<dbReference type="InterPro" id="IPR001404">
    <property type="entry name" value="Hsp90_fam"/>
</dbReference>
<dbReference type="NCBIfam" id="NF003555">
    <property type="entry name" value="PRK05218.1"/>
    <property type="match status" value="1"/>
</dbReference>
<dbReference type="OrthoDB" id="28737at2759"/>
<reference evidence="10" key="1">
    <citation type="submission" date="2022-07" db="EMBL/GenBank/DDBJ databases">
        <authorList>
            <person name="Macas J."/>
            <person name="Novak P."/>
            <person name="Neumann P."/>
        </authorList>
    </citation>
    <scope>NUCLEOTIDE SEQUENCE</scope>
</reference>
<feature type="binding site" evidence="7">
    <location>
        <position position="257"/>
    </location>
    <ligand>
        <name>ATP</name>
        <dbReference type="ChEBI" id="CHEBI:30616"/>
    </ligand>
</feature>
<feature type="binding site" evidence="7">
    <location>
        <position position="112"/>
    </location>
    <ligand>
        <name>ATP</name>
        <dbReference type="ChEBI" id="CHEBI:30616"/>
    </ligand>
</feature>
<dbReference type="FunFam" id="1.20.120.790:FF:000001">
    <property type="entry name" value="Heat shock protein 90 alpha"/>
    <property type="match status" value="1"/>
</dbReference>
<dbReference type="Gene3D" id="3.30.230.80">
    <property type="match status" value="1"/>
</dbReference>
<sequence>MAPAISRSVASFAALPCTPSFAQKTSSSNRLALKGAFLPRNGIKNRLSSSALNWKLGRRDGLVVVKCAASAVAEKEAPESSGETHEYQAEVSRLMDLIVHSLYSHKEVFLRELVSNASDALDKLRFLSVTDPSLLGDAGELEIRIKPDPDNGTITITDTGIGMTKEELIDCLGTIAQSGTKKFLNALKENKDLGADNGLIGQFGVGFYSAFLVAEKVVVSTKSPRSDKQYVWESIADSSSYKIREETDPEKLLRRGTQITLYLREDDKYEFSEPKKIQDLVKTYSQFVSFPIYTWQEKSRTVDVEEEEEPKEGEEKTEGEKKKTKKTKTEKYWDWELGNDTKPIWMRNPKEVEKQQYHEFYKNTFNEFLDPVAYTHFSTEGEVEFRSVLYIPGMAPLNNEDVVNPKTKNIRMYVKRVFISDDFDGELFPRYLSFVKGVVDSDDLPLNVSREILQESRIVRIMKKRLVRKTFDMIQDLSESENKEDYKKFWENFGKFLKLGCVEDSGNHKRITPLLRFFSSKNEEELISLDDYVENMAENQKAIYYLASDSLKSAKNAPFLEKLVQKNIEVLYLVDPIDEVAIQNLQTYKEKKFVDISKEDLELGDEDEVKDREVKQEFNLLCDWIKQQLGDKVAKVQVSKRLSSSPCVLVSGKFGWSANMERLMKAQTLGDTTSLEFMRGRRILEINTDHPIVKDLSAACKNAPDSDEAKRAVDLLYETALISSGFTPDSPSELGNKIYEMMAMALGGRWGRSDEEDTKETPVGEELSEGSESSSSPDDSEAPPVEPSEVRVESDPWSE</sequence>
<dbReference type="InterPro" id="IPR020575">
    <property type="entry name" value="Hsp90_N"/>
</dbReference>
<dbReference type="SUPFAM" id="SSF110942">
    <property type="entry name" value="HSP90 C-terminal domain"/>
    <property type="match status" value="1"/>
</dbReference>
<feature type="region of interest" description="Disordered" evidence="8">
    <location>
        <begin position="750"/>
        <end position="799"/>
    </location>
</feature>
<evidence type="ECO:0000256" key="1">
    <source>
        <dbReference type="ARBA" id="ARBA00008239"/>
    </source>
</evidence>
<dbReference type="FunFam" id="3.30.565.10:FF:000024">
    <property type="entry name" value="heat shock protein 90-5, chloroplastic"/>
    <property type="match status" value="1"/>
</dbReference>
<feature type="binding site" evidence="7">
    <location>
        <position position="158"/>
    </location>
    <ligand>
        <name>ATP</name>
        <dbReference type="ChEBI" id="CHEBI:30616"/>
    </ligand>
</feature>
<protein>
    <recommendedName>
        <fullName evidence="9">Histidine kinase/HSP90-like ATPase domain-containing protein</fullName>
    </recommendedName>
</protein>
<evidence type="ECO:0000256" key="4">
    <source>
        <dbReference type="ARBA" id="ARBA00022946"/>
    </source>
</evidence>
<dbReference type="FunFam" id="3.30.230.80:FF:000005">
    <property type="entry name" value="heat shock protein 90-5, chloroplastic"/>
    <property type="match status" value="1"/>
</dbReference>
<dbReference type="AlphaFoldDB" id="A0A9P0ZKK6"/>
<dbReference type="CDD" id="cd16927">
    <property type="entry name" value="HATPase_Hsp90-like"/>
    <property type="match status" value="1"/>
</dbReference>
<dbReference type="InterPro" id="IPR019805">
    <property type="entry name" value="Heat_shock_protein_90_CS"/>
</dbReference>
<keyword evidence="6" id="KW-0143">Chaperone</keyword>
<dbReference type="PRINTS" id="PR00775">
    <property type="entry name" value="HEATSHOCK90"/>
</dbReference>